<reference evidence="1 2" key="2">
    <citation type="submission" date="2018-03" db="EMBL/GenBank/DDBJ databases">
        <title>Draft genome of Pseudomonas putida strain KT-27.</title>
        <authorList>
            <person name="Yoshizawa S."/>
            <person name="Khan N.H."/>
            <person name="Nishimura M."/>
            <person name="Chiura H.X."/>
            <person name="Ogura Y."/>
            <person name="Hayashi T."/>
            <person name="Kogure K."/>
        </authorList>
    </citation>
    <scope>NUCLEOTIDE SEQUENCE [LARGE SCALE GENOMIC DNA]</scope>
    <source>
        <strain evidence="1 2">KT-27</strain>
    </source>
</reference>
<dbReference type="Proteomes" id="UP000237194">
    <property type="component" value="Unassembled WGS sequence"/>
</dbReference>
<name>A0A2S3WCG6_PSEPU</name>
<dbReference type="EMBL" id="MIND01000018">
    <property type="protein sequence ID" value="POF88348.1"/>
    <property type="molecule type" value="Genomic_DNA"/>
</dbReference>
<comment type="caution">
    <text evidence="1">The sequence shown here is derived from an EMBL/GenBank/DDBJ whole genome shotgun (WGS) entry which is preliminary data.</text>
</comment>
<gene>
    <name evidence="1" type="ORF">BGP80_10385</name>
</gene>
<protein>
    <submittedName>
        <fullName evidence="1">Uncharacterized protein</fullName>
    </submittedName>
</protein>
<proteinExistence type="predicted"/>
<reference evidence="1 2" key="1">
    <citation type="submission" date="2016-08" db="EMBL/GenBank/DDBJ databases">
        <authorList>
            <person name="Seilhamer J.J."/>
        </authorList>
    </citation>
    <scope>NUCLEOTIDE SEQUENCE [LARGE SCALE GENOMIC DNA]</scope>
    <source>
        <strain evidence="1 2">KT-27</strain>
    </source>
</reference>
<sequence length="303" mass="33802">MLKAQLYAEEMGRFPANDWRFGLFSSLSLEFLARAALSNFSPVLLADQQSWRNIMYALGREATSKKFSATSIGTKEVLARLKELVPSFTEEIAGFCSKHVERRNIELHTGEAAFLEAVTSEWLPRFYRACSVLLQSMDLPLHDLLPDAGKAQEMIASLEDAAARAVDQDIKAHAKVWSNTSEKDRKTLTEQATTWAARQSGHREKCPACQSPGLLNGDPIGTVDTSIGDDEVIQRQSMLPSTFECVACRLKINGFSKLSACGMGNVFTETSTYTAAEYFNLYTEDDLEDARREGHDYEMDNNE</sequence>
<evidence type="ECO:0000313" key="1">
    <source>
        <dbReference type="EMBL" id="POF88348.1"/>
    </source>
</evidence>
<accession>A0A2S3WCG6</accession>
<dbReference type="AlphaFoldDB" id="A0A2S3WCG6"/>
<organism evidence="1 2">
    <name type="scientific">Pseudomonas putida</name>
    <name type="common">Arthrobacter siderocapsulatus</name>
    <dbReference type="NCBI Taxonomy" id="303"/>
    <lineage>
        <taxon>Bacteria</taxon>
        <taxon>Pseudomonadati</taxon>
        <taxon>Pseudomonadota</taxon>
        <taxon>Gammaproteobacteria</taxon>
        <taxon>Pseudomonadales</taxon>
        <taxon>Pseudomonadaceae</taxon>
        <taxon>Pseudomonas</taxon>
    </lineage>
</organism>
<evidence type="ECO:0000313" key="2">
    <source>
        <dbReference type="Proteomes" id="UP000237194"/>
    </source>
</evidence>